<keyword evidence="2" id="KW-1185">Reference proteome</keyword>
<organism evidence="1 2">
    <name type="scientific">Vibrio ichthyoenteri ATCC 700023</name>
    <dbReference type="NCBI Taxonomy" id="870968"/>
    <lineage>
        <taxon>Bacteria</taxon>
        <taxon>Pseudomonadati</taxon>
        <taxon>Pseudomonadota</taxon>
        <taxon>Gammaproteobacteria</taxon>
        <taxon>Vibrionales</taxon>
        <taxon>Vibrionaceae</taxon>
        <taxon>Vibrio</taxon>
    </lineage>
</organism>
<proteinExistence type="predicted"/>
<feature type="non-terminal residue" evidence="1">
    <location>
        <position position="119"/>
    </location>
</feature>
<evidence type="ECO:0000313" key="2">
    <source>
        <dbReference type="Proteomes" id="UP000004605"/>
    </source>
</evidence>
<gene>
    <name evidence="1" type="ORF">VII00023_01420</name>
</gene>
<reference evidence="1 2" key="1">
    <citation type="journal article" date="2012" name="Int. J. Syst. Evol. Microbiol.">
        <title>Vibrio caribbeanicus sp. nov., isolated from the marine sponge Scleritoderma cyanea.</title>
        <authorList>
            <person name="Hoffmann M."/>
            <person name="Monday S.R."/>
            <person name="Allard M.W."/>
            <person name="Strain E.A."/>
            <person name="Whittaker P."/>
            <person name="Naum M."/>
            <person name="McCarthy P.J."/>
            <person name="Lopez J.V."/>
            <person name="Fischer M."/>
            <person name="Brown E.W."/>
        </authorList>
    </citation>
    <scope>NUCLEOTIDE SEQUENCE [LARGE SCALE GENOMIC DNA]</scope>
    <source>
        <strain evidence="1 2">ATCC 700023</strain>
    </source>
</reference>
<feature type="non-terminal residue" evidence="1">
    <location>
        <position position="1"/>
    </location>
</feature>
<protein>
    <submittedName>
        <fullName evidence="1">Uncharacterized protein</fullName>
    </submittedName>
</protein>
<comment type="caution">
    <text evidence="1">The sequence shown here is derived from an EMBL/GenBank/DDBJ whole genome shotgun (WGS) entry which is preliminary data.</text>
</comment>
<dbReference type="EMBL" id="AFWF01000245">
    <property type="protein sequence ID" value="EGU34465.1"/>
    <property type="molecule type" value="Genomic_DNA"/>
</dbReference>
<sequence>IKHIQKSSVGEETELETLRQRCDDFDTHLEHHPLWRGQLAFYLQADSLDEMEARTDSLRATFNGSNLSLRFIKNSDQESPLDSFLRWLPMNYHPELDEQFWYCGWVWLEEMLALSPLFG</sequence>
<accession>F9S5Z1</accession>
<name>F9S5Z1_9VIBR</name>
<dbReference type="AlphaFoldDB" id="F9S5Z1"/>
<evidence type="ECO:0000313" key="1">
    <source>
        <dbReference type="EMBL" id="EGU34465.1"/>
    </source>
</evidence>
<dbReference type="Proteomes" id="UP000004605">
    <property type="component" value="Unassembled WGS sequence"/>
</dbReference>